<dbReference type="Gene3D" id="2.30.29.30">
    <property type="entry name" value="Pleckstrin-homology domain (PH domain)/Phosphotyrosine-binding domain (PTB)"/>
    <property type="match status" value="1"/>
</dbReference>
<evidence type="ECO:0000313" key="3">
    <source>
        <dbReference type="EMBL" id="JAT92929.1"/>
    </source>
</evidence>
<dbReference type="EMBL" id="GFAC01006259">
    <property type="protein sequence ID" value="JAT92929.1"/>
    <property type="molecule type" value="mRNA"/>
</dbReference>
<evidence type="ECO:0000256" key="1">
    <source>
        <dbReference type="SAM" id="MobiDB-lite"/>
    </source>
</evidence>
<reference evidence="3" key="1">
    <citation type="journal article" date="2017" name="Front. Cell. Infect. Microbiol.">
        <title>The Distinct Transcriptional Response of the Midgut of Amblyomma sculptum and Amblyomma aureolatum Ticks to Rickettsia rickettsii Correlates to Their Differences in Susceptibility to Infection.</title>
        <authorList>
            <person name="Martins L.A."/>
            <person name="Galletti M.F.B.M."/>
            <person name="Ribeiro J.M."/>
            <person name="Fujita A."/>
            <person name="Costa F.B."/>
            <person name="Labruna M.B."/>
            <person name="Daffre S."/>
            <person name="Fogaca A.C."/>
        </authorList>
    </citation>
    <scope>NUCLEOTIDE SEQUENCE</scope>
</reference>
<feature type="domain" description="ISP3 C-terminal" evidence="2">
    <location>
        <begin position="30"/>
        <end position="139"/>
    </location>
</feature>
<dbReference type="Pfam" id="PF18045">
    <property type="entry name" value="ISP3_C"/>
    <property type="match status" value="1"/>
</dbReference>
<proteinExistence type="evidence at transcript level"/>
<protein>
    <recommendedName>
        <fullName evidence="2">ISP3 C-terminal domain-containing protein</fullName>
    </recommendedName>
</protein>
<dbReference type="InterPro" id="IPR011993">
    <property type="entry name" value="PH-like_dom_sf"/>
</dbReference>
<accession>A0A1E1X0Y4</accession>
<dbReference type="InterPro" id="IPR041296">
    <property type="entry name" value="ISP3_C"/>
</dbReference>
<name>A0A1E1X0Y4_9ACAR</name>
<feature type="region of interest" description="Disordered" evidence="1">
    <location>
        <begin position="147"/>
        <end position="173"/>
    </location>
</feature>
<evidence type="ECO:0000259" key="2">
    <source>
        <dbReference type="Pfam" id="PF18045"/>
    </source>
</evidence>
<sequence>MGNQASNGCCNDGYDPNALYDREEPLQPEEEAKFMNSVVNGCDTHIVFADGTSMPCSIVYDLAGDCLHLMVDDKRRVINLRDVEDVLGVDSVAGLSNVDKSMIIDPNIVAFRLGSTQKAILIRFDDKVECKGFYQFLKEIILENQQKTSEHESSTTSPPPEEQLTVPSQTVIF</sequence>
<organism evidence="3">
    <name type="scientific">Amblyomma aureolatum</name>
    <dbReference type="NCBI Taxonomy" id="187763"/>
    <lineage>
        <taxon>Eukaryota</taxon>
        <taxon>Metazoa</taxon>
        <taxon>Ecdysozoa</taxon>
        <taxon>Arthropoda</taxon>
        <taxon>Chelicerata</taxon>
        <taxon>Arachnida</taxon>
        <taxon>Acari</taxon>
        <taxon>Parasitiformes</taxon>
        <taxon>Ixodida</taxon>
        <taxon>Ixodoidea</taxon>
        <taxon>Ixodidae</taxon>
        <taxon>Amblyomminae</taxon>
        <taxon>Amblyomma</taxon>
    </lineage>
</organism>
<dbReference type="AlphaFoldDB" id="A0A1E1X0Y4"/>